<gene>
    <name evidence="1" type="ORF">CFE62_002940</name>
</gene>
<keyword evidence="2" id="KW-1185">Reference proteome</keyword>
<evidence type="ECO:0000313" key="1">
    <source>
        <dbReference type="EMBL" id="RDH40595.1"/>
    </source>
</evidence>
<proteinExistence type="predicted"/>
<dbReference type="Proteomes" id="UP000226429">
    <property type="component" value="Unassembled WGS sequence"/>
</dbReference>
<evidence type="ECO:0000313" key="2">
    <source>
        <dbReference type="Proteomes" id="UP000226429"/>
    </source>
</evidence>
<reference evidence="1 2" key="1">
    <citation type="journal article" date="2017" name="Int. J. Syst. Evol. Microbiol.">
        <title>Aquarickettsiella crustaci n. gen. n. sp. (Gammaproteobacteria: Legionellales: Coxiellaceae); a bacterial pathogen of the freshwater crustacean: Gammarus fossarum (Malacostraca: Amphipoda).</title>
        <authorList>
            <person name="Bojko J."/>
            <person name="Dunn A.M."/>
            <person name="Stebbing P.D."/>
            <person name="Van Aerle R."/>
            <person name="Bacela-Spychalska K."/>
            <person name="Bean T.P."/>
            <person name="Stentiford G.D."/>
        </authorList>
    </citation>
    <scope>NUCLEOTIDE SEQUENCE [LARGE SCALE GENOMIC DNA]</scope>
    <source>
        <strain evidence="1">RA15029</strain>
    </source>
</reference>
<dbReference type="AlphaFoldDB" id="A0A370CIG1"/>
<protein>
    <submittedName>
        <fullName evidence="1">Uncharacterized protein</fullName>
    </submittedName>
</protein>
<accession>A0A370CIG1</accession>
<organism evidence="1 2">
    <name type="scientific">Candidatus Aquirickettsiella gammari</name>
    <dbReference type="NCBI Taxonomy" id="2016198"/>
    <lineage>
        <taxon>Bacteria</taxon>
        <taxon>Pseudomonadati</taxon>
        <taxon>Pseudomonadota</taxon>
        <taxon>Gammaproteobacteria</taxon>
        <taxon>Legionellales</taxon>
        <taxon>Coxiellaceae</taxon>
        <taxon>Candidatus Aquirickettsiella</taxon>
    </lineage>
</organism>
<reference evidence="1 2" key="2">
    <citation type="journal article" date="2018" name="J. Invertebr. Pathol.">
        <title>'Candidatus Aquirickettsiella gammari' (Gammaproteobacteria: Legionellales: Coxiellaceae): A bacterial pathogen of the freshwater crustacean Gammarus fossarum (Malacostraca: Amphipoda).</title>
        <authorList>
            <person name="Bojko J."/>
            <person name="Dunn A.M."/>
            <person name="Stebbing P.D."/>
            <person name="van Aerle R."/>
            <person name="Bacela-Spychalska K."/>
            <person name="Bean T.P."/>
            <person name="Urrutia A."/>
            <person name="Stentiford G.D."/>
        </authorList>
    </citation>
    <scope>NUCLEOTIDE SEQUENCE [LARGE SCALE GENOMIC DNA]</scope>
    <source>
        <strain evidence="1">RA15029</strain>
    </source>
</reference>
<dbReference type="EMBL" id="NMOS02000006">
    <property type="protein sequence ID" value="RDH40595.1"/>
    <property type="molecule type" value="Genomic_DNA"/>
</dbReference>
<sequence>MRLNHLARQKGAKKVLIDLLYKKSYCICTSEPKLIQLYFNQVSPIWVQDFLLTKNTQVSQLSPCLCLFL</sequence>
<comment type="caution">
    <text evidence="1">The sequence shown here is derived from an EMBL/GenBank/DDBJ whole genome shotgun (WGS) entry which is preliminary data.</text>
</comment>
<name>A0A370CIG1_9COXI</name>